<dbReference type="GO" id="GO:0003964">
    <property type="term" value="F:RNA-directed DNA polymerase activity"/>
    <property type="evidence" value="ECO:0007669"/>
    <property type="project" value="UniProtKB-KW"/>
</dbReference>
<name>A0A699TK91_TANCI</name>
<reference evidence="2" key="1">
    <citation type="journal article" date="2019" name="Sci. Rep.">
        <title>Draft genome of Tanacetum cinerariifolium, the natural source of mosquito coil.</title>
        <authorList>
            <person name="Yamashiro T."/>
            <person name="Shiraishi A."/>
            <person name="Satake H."/>
            <person name="Nakayama K."/>
        </authorList>
    </citation>
    <scope>NUCLEOTIDE SEQUENCE</scope>
</reference>
<keyword evidence="2" id="KW-0695">RNA-directed DNA polymerase</keyword>
<dbReference type="EMBL" id="BKCJ011253226">
    <property type="protein sequence ID" value="GFD10577.1"/>
    <property type="molecule type" value="Genomic_DNA"/>
</dbReference>
<keyword evidence="2" id="KW-0808">Transferase</keyword>
<feature type="compositionally biased region" description="Basic and acidic residues" evidence="1">
    <location>
        <begin position="1"/>
        <end position="19"/>
    </location>
</feature>
<accession>A0A699TK91</accession>
<organism evidence="2">
    <name type="scientific">Tanacetum cinerariifolium</name>
    <name type="common">Dalmatian daisy</name>
    <name type="synonym">Chrysanthemum cinerariifolium</name>
    <dbReference type="NCBI Taxonomy" id="118510"/>
    <lineage>
        <taxon>Eukaryota</taxon>
        <taxon>Viridiplantae</taxon>
        <taxon>Streptophyta</taxon>
        <taxon>Embryophyta</taxon>
        <taxon>Tracheophyta</taxon>
        <taxon>Spermatophyta</taxon>
        <taxon>Magnoliopsida</taxon>
        <taxon>eudicotyledons</taxon>
        <taxon>Gunneridae</taxon>
        <taxon>Pentapetalae</taxon>
        <taxon>asterids</taxon>
        <taxon>campanulids</taxon>
        <taxon>Asterales</taxon>
        <taxon>Asteraceae</taxon>
        <taxon>Asteroideae</taxon>
        <taxon>Anthemideae</taxon>
        <taxon>Anthemidinae</taxon>
        <taxon>Tanacetum</taxon>
    </lineage>
</organism>
<proteinExistence type="predicted"/>
<feature type="non-terminal residue" evidence="2">
    <location>
        <position position="79"/>
    </location>
</feature>
<evidence type="ECO:0000313" key="2">
    <source>
        <dbReference type="EMBL" id="GFD10577.1"/>
    </source>
</evidence>
<gene>
    <name evidence="2" type="ORF">Tci_882546</name>
</gene>
<sequence length="79" mass="9142">MAEADNSIREIPVAKEETTKNSSAINLSTSMVRKELLDSSAEQANRITWTELKRLLTNKYYPQTEIKKMEDEFYNLSVK</sequence>
<comment type="caution">
    <text evidence="2">The sequence shown here is derived from an EMBL/GenBank/DDBJ whole genome shotgun (WGS) entry which is preliminary data.</text>
</comment>
<evidence type="ECO:0000256" key="1">
    <source>
        <dbReference type="SAM" id="MobiDB-lite"/>
    </source>
</evidence>
<feature type="region of interest" description="Disordered" evidence="1">
    <location>
        <begin position="1"/>
        <end position="22"/>
    </location>
</feature>
<dbReference type="AlphaFoldDB" id="A0A699TK91"/>
<protein>
    <submittedName>
        <fullName evidence="2">Reverse transcriptase domain-containing protein</fullName>
    </submittedName>
</protein>
<keyword evidence="2" id="KW-0548">Nucleotidyltransferase</keyword>